<dbReference type="RefSeq" id="WP_124090556.1">
    <property type="nucleotide sequence ID" value="NZ_CBCRYA010000015.1"/>
</dbReference>
<feature type="domain" description="Transposase IS204/IS1001/IS1096/IS1165 DDE" evidence="1">
    <location>
        <begin position="168"/>
        <end position="394"/>
    </location>
</feature>
<evidence type="ECO:0000259" key="2">
    <source>
        <dbReference type="Pfam" id="PF13542"/>
    </source>
</evidence>
<evidence type="ECO:0000313" key="5">
    <source>
        <dbReference type="Proteomes" id="UP000280861"/>
    </source>
</evidence>
<evidence type="ECO:0000259" key="1">
    <source>
        <dbReference type="Pfam" id="PF01610"/>
    </source>
</evidence>
<dbReference type="InterPro" id="IPR029261">
    <property type="entry name" value="Transposase_Znf"/>
</dbReference>
<dbReference type="InterPro" id="IPR047951">
    <property type="entry name" value="Transpos_ISL3"/>
</dbReference>
<dbReference type="OrthoDB" id="3255666at2"/>
<feature type="domain" description="Transposase IS204/IS1001/IS1096/IS1165 zinc-finger" evidence="3">
    <location>
        <begin position="49"/>
        <end position="90"/>
    </location>
</feature>
<proteinExistence type="predicted"/>
<dbReference type="Proteomes" id="UP000280861">
    <property type="component" value="Unassembled WGS sequence"/>
</dbReference>
<dbReference type="Pfam" id="PF14690">
    <property type="entry name" value="Zn_ribbon_ISL3"/>
    <property type="match status" value="1"/>
</dbReference>
<dbReference type="EMBL" id="UXAU01000010">
    <property type="protein sequence ID" value="VDC20345.1"/>
    <property type="molecule type" value="Genomic_DNA"/>
</dbReference>
<evidence type="ECO:0000313" key="4">
    <source>
        <dbReference type="EMBL" id="VDC20345.1"/>
    </source>
</evidence>
<reference evidence="4 5" key="1">
    <citation type="submission" date="2018-11" db="EMBL/GenBank/DDBJ databases">
        <authorList>
            <person name="Criscuolo A."/>
        </authorList>
    </citation>
    <scope>NUCLEOTIDE SEQUENCE [LARGE SCALE GENOMIC DNA]</scope>
    <source>
        <strain evidence="4">AT11b</strain>
    </source>
</reference>
<feature type="domain" description="Transposase IS204/IS1001/IS1096/IS1165 helix-turn-helix" evidence="2">
    <location>
        <begin position="100"/>
        <end position="147"/>
    </location>
</feature>
<sequence>MPNATSCPDGRWCERADALLGVDGIHVCSVTAAGTGLVVHVETDEIVSGCPDCGVVAVGHGRRPVRLQDIPCFGRPVRLLWAKRIWRCPDPDCPRTTFTEEHELAGRRAKLTARAVGWVTDALQRFDTSVSALAHQLGVSWHTVWDAVGVEASRRIAAAGRLAGVDALGVDEHVWSHTGPPGSGMVTGIVDHTRDAYGVVHARLLDLVPGRSGKAYADWLKDRGEEFTAGIKTAALDPFRGYANAIRDELPEAITVLDAFHVVKLGSSMVDEVRRRVQQDTLGHRGRKGDPLYGIRRTLQIGAEHLTEKQSARLDAKLALGDPDHEVTLAWQCYQKLRNIYYARPERGRELVNEIIASFPTCPIPEIASLGRTLKQWKAAIVAYFDTNGASNGALQN</sequence>
<evidence type="ECO:0000259" key="3">
    <source>
        <dbReference type="Pfam" id="PF14690"/>
    </source>
</evidence>
<accession>A0A3P5WG80</accession>
<dbReference type="InterPro" id="IPR002560">
    <property type="entry name" value="Transposase_DDE"/>
</dbReference>
<keyword evidence="5" id="KW-1185">Reference proteome</keyword>
<protein>
    <submittedName>
        <fullName evidence="4">Transposase</fullName>
    </submittedName>
</protein>
<gene>
    <name evidence="4" type="ORF">PSET11_00578</name>
</gene>
<dbReference type="Pfam" id="PF01610">
    <property type="entry name" value="DDE_Tnp_ISL3"/>
    <property type="match status" value="1"/>
</dbReference>
<dbReference type="PANTHER" id="PTHR33498">
    <property type="entry name" value="TRANSPOSASE FOR INSERTION SEQUENCE ELEMENT IS1557"/>
    <property type="match status" value="1"/>
</dbReference>
<dbReference type="PANTHER" id="PTHR33498:SF1">
    <property type="entry name" value="TRANSPOSASE FOR INSERTION SEQUENCE ELEMENT IS1557"/>
    <property type="match status" value="1"/>
</dbReference>
<organism evidence="4 5">
    <name type="scientific">Arthrobacter ulcerisalmonis</name>
    <dbReference type="NCBI Taxonomy" id="2483813"/>
    <lineage>
        <taxon>Bacteria</taxon>
        <taxon>Bacillati</taxon>
        <taxon>Actinomycetota</taxon>
        <taxon>Actinomycetes</taxon>
        <taxon>Micrococcales</taxon>
        <taxon>Micrococcaceae</taxon>
        <taxon>Arthrobacter</taxon>
    </lineage>
</organism>
<name>A0A3P5WG80_9MICC</name>
<dbReference type="Pfam" id="PF13542">
    <property type="entry name" value="HTH_Tnp_ISL3"/>
    <property type="match status" value="1"/>
</dbReference>
<dbReference type="InterPro" id="IPR032877">
    <property type="entry name" value="Transposase_HTH"/>
</dbReference>
<dbReference type="AlphaFoldDB" id="A0A3P5WG80"/>
<dbReference type="NCBIfam" id="NF033550">
    <property type="entry name" value="transpos_ISL3"/>
    <property type="match status" value="1"/>
</dbReference>